<dbReference type="GO" id="GO:0040029">
    <property type="term" value="P:epigenetic regulation of gene expression"/>
    <property type="evidence" value="ECO:0007669"/>
    <property type="project" value="UniProtKB-ARBA"/>
</dbReference>
<evidence type="ECO:0000256" key="1">
    <source>
        <dbReference type="ARBA" id="ARBA00004123"/>
    </source>
</evidence>
<keyword evidence="9" id="KW-0539">Nucleus</keyword>
<dbReference type="Gene3D" id="3.30.160.60">
    <property type="entry name" value="Classic Zinc Finger"/>
    <property type="match status" value="7"/>
</dbReference>
<evidence type="ECO:0000256" key="9">
    <source>
        <dbReference type="ARBA" id="ARBA00023242"/>
    </source>
</evidence>
<keyword evidence="2" id="KW-0479">Metal-binding</keyword>
<evidence type="ECO:0000256" key="5">
    <source>
        <dbReference type="ARBA" id="ARBA00022833"/>
    </source>
</evidence>
<evidence type="ECO:0000256" key="4">
    <source>
        <dbReference type="ARBA" id="ARBA00022771"/>
    </source>
</evidence>
<keyword evidence="4 10" id="KW-0863">Zinc-finger</keyword>
<dbReference type="FunFam" id="3.30.160.60:FF:000072">
    <property type="entry name" value="zinc finger protein 143 isoform X1"/>
    <property type="match status" value="1"/>
</dbReference>
<evidence type="ECO:0000313" key="14">
    <source>
        <dbReference type="Proteomes" id="UP001152759"/>
    </source>
</evidence>
<feature type="compositionally biased region" description="Polar residues" evidence="11">
    <location>
        <begin position="195"/>
        <end position="209"/>
    </location>
</feature>
<evidence type="ECO:0000256" key="2">
    <source>
        <dbReference type="ARBA" id="ARBA00022723"/>
    </source>
</evidence>
<dbReference type="SMART" id="SM00355">
    <property type="entry name" value="ZnF_C2H2"/>
    <property type="match status" value="7"/>
</dbReference>
<evidence type="ECO:0000256" key="10">
    <source>
        <dbReference type="PROSITE-ProRule" id="PRU00042"/>
    </source>
</evidence>
<evidence type="ECO:0000256" key="6">
    <source>
        <dbReference type="ARBA" id="ARBA00023015"/>
    </source>
</evidence>
<name>A0A9P0EY08_BEMTA</name>
<feature type="compositionally biased region" description="Basic and acidic residues" evidence="11">
    <location>
        <begin position="218"/>
        <end position="232"/>
    </location>
</feature>
<dbReference type="Proteomes" id="UP001152759">
    <property type="component" value="Chromosome 10"/>
</dbReference>
<keyword evidence="7" id="KW-0238">DNA-binding</keyword>
<evidence type="ECO:0000256" key="11">
    <source>
        <dbReference type="SAM" id="MobiDB-lite"/>
    </source>
</evidence>
<keyword evidence="3" id="KW-0677">Repeat</keyword>
<keyword evidence="6" id="KW-0805">Transcription regulation</keyword>
<evidence type="ECO:0000313" key="13">
    <source>
        <dbReference type="EMBL" id="CAH0383709.1"/>
    </source>
</evidence>
<dbReference type="GO" id="GO:0005667">
    <property type="term" value="C:transcription regulator complex"/>
    <property type="evidence" value="ECO:0007669"/>
    <property type="project" value="TreeGrafter"/>
</dbReference>
<organism evidence="13 14">
    <name type="scientific">Bemisia tabaci</name>
    <name type="common">Sweetpotato whitefly</name>
    <name type="synonym">Aleurodes tabaci</name>
    <dbReference type="NCBI Taxonomy" id="7038"/>
    <lineage>
        <taxon>Eukaryota</taxon>
        <taxon>Metazoa</taxon>
        <taxon>Ecdysozoa</taxon>
        <taxon>Arthropoda</taxon>
        <taxon>Hexapoda</taxon>
        <taxon>Insecta</taxon>
        <taxon>Pterygota</taxon>
        <taxon>Neoptera</taxon>
        <taxon>Paraneoptera</taxon>
        <taxon>Hemiptera</taxon>
        <taxon>Sternorrhyncha</taxon>
        <taxon>Aleyrodoidea</taxon>
        <taxon>Aleyrodidae</taxon>
        <taxon>Aleyrodinae</taxon>
        <taxon>Bemisia</taxon>
    </lineage>
</organism>
<dbReference type="GO" id="GO:0000981">
    <property type="term" value="F:DNA-binding transcription factor activity, RNA polymerase II-specific"/>
    <property type="evidence" value="ECO:0007669"/>
    <property type="project" value="TreeGrafter"/>
</dbReference>
<dbReference type="KEGG" id="btab:109040564"/>
<sequence length="512" mass="56797">MAEAGTSCLIAQELDSTDLNEYSLAISSADIYLDAASGDGNVEMDLGDHISTPTLDGFFEVSESSVDLSGAGDAGILIAGDLTCDDLSNSATLVTLPDGSPAILVGQLDPGAPETKLVETAMLETSILQPSFLKFIDHKKSKSKERKIVYVKYDSSPKKVNLVSKEVEKVVDSENDLASLIIKSGIADDPATTLLSSNKTDNLETQTQDPSEKFLSSIKERTKDKSKRDRPPPNKQFMCRHLGCGKQYSSFHHLKVHDRSHTGAKPFECPIEGCDRSFATSYSRKAHIRTHTGEKPYKCPELNCSKRFKTSGDLQKHIRTHTGEKPFPCTVEGCTRSFTTSNIRKVHLRTHTGERPYICPEPGCDRAFASATNFKNHARIHSGEKPYECPVPECGKKFTEYSSLYKHQLVHKQTKSYQCDLCNRKYRQASSLAIHMRASHSVDDPDEPAELIVNDILAVKEDSQSNADMTLENSETFIISENNVQLVEDEESEYQVLLLTDDQLKTFLDSQQ</sequence>
<dbReference type="Pfam" id="PF00096">
    <property type="entry name" value="zf-C2H2"/>
    <property type="match status" value="5"/>
</dbReference>
<evidence type="ECO:0000259" key="12">
    <source>
        <dbReference type="PROSITE" id="PS50157"/>
    </source>
</evidence>
<dbReference type="EMBL" id="OU963871">
    <property type="protein sequence ID" value="CAH0383709.1"/>
    <property type="molecule type" value="Genomic_DNA"/>
</dbReference>
<reference evidence="13" key="1">
    <citation type="submission" date="2021-12" db="EMBL/GenBank/DDBJ databases">
        <authorList>
            <person name="King R."/>
        </authorList>
    </citation>
    <scope>NUCLEOTIDE SEQUENCE</scope>
</reference>
<evidence type="ECO:0000256" key="3">
    <source>
        <dbReference type="ARBA" id="ARBA00022737"/>
    </source>
</evidence>
<feature type="region of interest" description="Disordered" evidence="11">
    <location>
        <begin position="195"/>
        <end position="235"/>
    </location>
</feature>
<dbReference type="FunFam" id="3.30.160.60:FF:000690">
    <property type="entry name" value="Zinc finger protein 354C"/>
    <property type="match status" value="1"/>
</dbReference>
<keyword evidence="8" id="KW-0804">Transcription</keyword>
<dbReference type="GO" id="GO:0000978">
    <property type="term" value="F:RNA polymerase II cis-regulatory region sequence-specific DNA binding"/>
    <property type="evidence" value="ECO:0007669"/>
    <property type="project" value="TreeGrafter"/>
</dbReference>
<feature type="domain" description="C2H2-type" evidence="12">
    <location>
        <begin position="387"/>
        <end position="416"/>
    </location>
</feature>
<proteinExistence type="predicted"/>
<feature type="domain" description="C2H2-type" evidence="12">
    <location>
        <begin position="357"/>
        <end position="386"/>
    </location>
</feature>
<dbReference type="GO" id="GO:0031519">
    <property type="term" value="C:PcG protein complex"/>
    <property type="evidence" value="ECO:0007669"/>
    <property type="project" value="TreeGrafter"/>
</dbReference>
<feature type="domain" description="C2H2-type" evidence="12">
    <location>
        <begin position="297"/>
        <end position="326"/>
    </location>
</feature>
<dbReference type="GO" id="GO:0003682">
    <property type="term" value="F:chromatin binding"/>
    <property type="evidence" value="ECO:0007669"/>
    <property type="project" value="UniProtKB-ARBA"/>
</dbReference>
<feature type="domain" description="C2H2-type" evidence="12">
    <location>
        <begin position="267"/>
        <end position="296"/>
    </location>
</feature>
<dbReference type="SUPFAM" id="SSF57667">
    <property type="entry name" value="beta-beta-alpha zinc fingers"/>
    <property type="match status" value="4"/>
</dbReference>
<keyword evidence="14" id="KW-1185">Reference proteome</keyword>
<evidence type="ECO:0000256" key="8">
    <source>
        <dbReference type="ARBA" id="ARBA00023163"/>
    </source>
</evidence>
<dbReference type="PANTHER" id="PTHR14003:SF23">
    <property type="entry name" value="ZINC FINGER PROTEIN 143"/>
    <property type="match status" value="1"/>
</dbReference>
<gene>
    <name evidence="13" type="ORF">BEMITA_LOCUS3132</name>
</gene>
<dbReference type="PANTHER" id="PTHR14003">
    <property type="entry name" value="TRANSCRIPTIONAL REPRESSOR PROTEIN YY"/>
    <property type="match status" value="1"/>
</dbReference>
<protein>
    <recommendedName>
        <fullName evidence="12">C2H2-type domain-containing protein</fullName>
    </recommendedName>
</protein>
<dbReference type="InterPro" id="IPR036236">
    <property type="entry name" value="Znf_C2H2_sf"/>
</dbReference>
<dbReference type="GO" id="GO:0000785">
    <property type="term" value="C:chromatin"/>
    <property type="evidence" value="ECO:0007669"/>
    <property type="project" value="TreeGrafter"/>
</dbReference>
<keyword evidence="5" id="KW-0862">Zinc</keyword>
<dbReference type="GO" id="GO:0008270">
    <property type="term" value="F:zinc ion binding"/>
    <property type="evidence" value="ECO:0007669"/>
    <property type="project" value="UniProtKB-KW"/>
</dbReference>
<dbReference type="FunFam" id="3.30.160.60:FF:000071">
    <property type="entry name" value="Putative zinc finger protein 143"/>
    <property type="match status" value="1"/>
</dbReference>
<feature type="domain" description="C2H2-type" evidence="12">
    <location>
        <begin position="417"/>
        <end position="445"/>
    </location>
</feature>
<accession>A0A9P0EY08</accession>
<evidence type="ECO:0000256" key="7">
    <source>
        <dbReference type="ARBA" id="ARBA00023125"/>
    </source>
</evidence>
<dbReference type="InterPro" id="IPR013087">
    <property type="entry name" value="Znf_C2H2_type"/>
</dbReference>
<dbReference type="PROSITE" id="PS50157">
    <property type="entry name" value="ZINC_FINGER_C2H2_2"/>
    <property type="match status" value="7"/>
</dbReference>
<comment type="subcellular location">
    <subcellularLocation>
        <location evidence="1">Nucleus</location>
    </subcellularLocation>
</comment>
<feature type="domain" description="C2H2-type" evidence="12">
    <location>
        <begin position="237"/>
        <end position="266"/>
    </location>
</feature>
<dbReference type="AlphaFoldDB" id="A0A9P0EY08"/>
<dbReference type="PROSITE" id="PS00028">
    <property type="entry name" value="ZINC_FINGER_C2H2_1"/>
    <property type="match status" value="7"/>
</dbReference>
<dbReference type="FunFam" id="3.30.160.60:FF:000349">
    <property type="entry name" value="metal regulatory transcription factor 1"/>
    <property type="match status" value="2"/>
</dbReference>
<feature type="domain" description="C2H2-type" evidence="12">
    <location>
        <begin position="327"/>
        <end position="356"/>
    </location>
</feature>